<dbReference type="Gene3D" id="2.40.170.20">
    <property type="entry name" value="TonB-dependent receptor, beta-barrel domain"/>
    <property type="match status" value="1"/>
</dbReference>
<evidence type="ECO:0000256" key="6">
    <source>
        <dbReference type="ARBA" id="ARBA00023065"/>
    </source>
</evidence>
<protein>
    <submittedName>
        <fullName evidence="16">Outer membrane receptor for ferrienterochelin and colicins</fullName>
    </submittedName>
</protein>
<dbReference type="Pfam" id="PF07715">
    <property type="entry name" value="Plug"/>
    <property type="match status" value="1"/>
</dbReference>
<dbReference type="AlphaFoldDB" id="A0A240ECH0"/>
<keyword evidence="7 11" id="KW-0798">TonB box</keyword>
<evidence type="ECO:0000256" key="12">
    <source>
        <dbReference type="SAM" id="MobiDB-lite"/>
    </source>
</evidence>
<dbReference type="EMBL" id="OANT01000009">
    <property type="protein sequence ID" value="SNX46246.1"/>
    <property type="molecule type" value="Genomic_DNA"/>
</dbReference>
<evidence type="ECO:0000256" key="9">
    <source>
        <dbReference type="ARBA" id="ARBA00023237"/>
    </source>
</evidence>
<keyword evidence="17" id="KW-1185">Reference proteome</keyword>
<proteinExistence type="inferred from homology"/>
<evidence type="ECO:0000256" key="13">
    <source>
        <dbReference type="SAM" id="SignalP"/>
    </source>
</evidence>
<dbReference type="GO" id="GO:0044718">
    <property type="term" value="P:siderophore transmembrane transport"/>
    <property type="evidence" value="ECO:0007669"/>
    <property type="project" value="TreeGrafter"/>
</dbReference>
<dbReference type="RefSeq" id="WP_097079992.1">
    <property type="nucleotide sequence ID" value="NZ_BAABHT010000014.1"/>
</dbReference>
<evidence type="ECO:0000259" key="14">
    <source>
        <dbReference type="Pfam" id="PF00593"/>
    </source>
</evidence>
<evidence type="ECO:0000259" key="15">
    <source>
        <dbReference type="Pfam" id="PF07715"/>
    </source>
</evidence>
<dbReference type="InterPro" id="IPR039426">
    <property type="entry name" value="TonB-dep_rcpt-like"/>
</dbReference>
<evidence type="ECO:0000256" key="2">
    <source>
        <dbReference type="ARBA" id="ARBA00022448"/>
    </source>
</evidence>
<comment type="similarity">
    <text evidence="10 11">Belongs to the TonB-dependent receptor family.</text>
</comment>
<keyword evidence="5 13" id="KW-0732">Signal</keyword>
<dbReference type="Pfam" id="PF00593">
    <property type="entry name" value="TonB_dep_Rec_b-barrel"/>
    <property type="match status" value="1"/>
</dbReference>
<comment type="subcellular location">
    <subcellularLocation>
        <location evidence="1 10">Cell outer membrane</location>
        <topology evidence="1 10">Multi-pass membrane protein</topology>
    </subcellularLocation>
</comment>
<evidence type="ECO:0000256" key="8">
    <source>
        <dbReference type="ARBA" id="ARBA00023136"/>
    </source>
</evidence>
<accession>A0A240ECH0</accession>
<evidence type="ECO:0000256" key="4">
    <source>
        <dbReference type="ARBA" id="ARBA00022692"/>
    </source>
</evidence>
<dbReference type="Gene3D" id="2.170.130.10">
    <property type="entry name" value="TonB-dependent receptor, plug domain"/>
    <property type="match status" value="1"/>
</dbReference>
<evidence type="ECO:0000256" key="1">
    <source>
        <dbReference type="ARBA" id="ARBA00004571"/>
    </source>
</evidence>
<feature type="chain" id="PRO_5013235424" evidence="13">
    <location>
        <begin position="27"/>
        <end position="694"/>
    </location>
</feature>
<dbReference type="CDD" id="cd01347">
    <property type="entry name" value="ligand_gated_channel"/>
    <property type="match status" value="1"/>
</dbReference>
<evidence type="ECO:0000256" key="5">
    <source>
        <dbReference type="ARBA" id="ARBA00022729"/>
    </source>
</evidence>
<dbReference type="InterPro" id="IPR036942">
    <property type="entry name" value="Beta-barrel_TonB_sf"/>
</dbReference>
<feature type="signal peptide" evidence="13">
    <location>
        <begin position="1"/>
        <end position="26"/>
    </location>
</feature>
<dbReference type="PANTHER" id="PTHR30069">
    <property type="entry name" value="TONB-DEPENDENT OUTER MEMBRANE RECEPTOR"/>
    <property type="match status" value="1"/>
</dbReference>
<dbReference type="SUPFAM" id="SSF56935">
    <property type="entry name" value="Porins"/>
    <property type="match status" value="1"/>
</dbReference>
<sequence length="694" mass="75918">MVKQLPRSVLSFSILLSISGITPAIAADSNENIKKLETIVITASGSEQNVADAPASISVITAEELQKKAYTDVIDAVKNIPGVSVSGGGNNQDILIRGMGAGYTKYLVNGRSISAGRSINTNGTDGGKIGAYLPPIDQIERIEVVRGPMSSLYGSEAMGGVINIITKKASSDTWGGSITPQYTKSANDISNDEYSVSAFLTGPLIQDKLSLSLDGAFQGNDESDLAAKNPDAVGEANKSDGAKTEKKVRKLGTELTWNVNDENDLTLRYDTIKQEYTSTAGKSKPLTGIASSDATTYSKINKNVYMIGHQGAYDNLVTNTYFQREDTEKVQDKSIEERFDIFNTQSSYNIGSHVLTFGGQYQKEKFTNESNGLIGTVEFAVREADRWQGALFLEDEWNIANFILTTGIRYNDDELFGGEFTPRIYGVYHLTDGFTLKGGVSTGYKQPNIAQVTEGFGQGTGGSGSPAPHPRALILGNPDLDPEKSVSYEFGFNYSDSDNGLFSSLMIFQTDYKDKISESRICDNGGDRQDPSTWTCRQGANNYLFLSSYENIQDAEIKGIEFTLDYDLLDNLTANTSYTYTKSEQKSGDFKGQPLNKIPKNMLNIGFDYDISDDWNAWTQYNYRGKTSDYLSRVSMSQGTPGYGTFDAGVVFHATDTLSLKAGVYNLANKEITNDEYGAVLDGRRYTFGMNVRF</sequence>
<evidence type="ECO:0000256" key="11">
    <source>
        <dbReference type="RuleBase" id="RU003357"/>
    </source>
</evidence>
<dbReference type="InterPro" id="IPR037066">
    <property type="entry name" value="Plug_dom_sf"/>
</dbReference>
<keyword evidence="2 10" id="KW-0813">Transport</keyword>
<keyword evidence="9 10" id="KW-0998">Cell outer membrane</keyword>
<keyword evidence="8 10" id="KW-0472">Membrane</keyword>
<dbReference type="GO" id="GO:0009279">
    <property type="term" value="C:cell outer membrane"/>
    <property type="evidence" value="ECO:0007669"/>
    <property type="project" value="UniProtKB-SubCell"/>
</dbReference>
<feature type="region of interest" description="Disordered" evidence="12">
    <location>
        <begin position="222"/>
        <end position="245"/>
    </location>
</feature>
<reference evidence="17" key="1">
    <citation type="submission" date="2016-09" db="EMBL/GenBank/DDBJ databases">
        <authorList>
            <person name="Varghese N."/>
            <person name="Submissions S."/>
        </authorList>
    </citation>
    <scope>NUCLEOTIDE SEQUENCE [LARGE SCALE GENOMIC DNA]</scope>
    <source>
        <strain evidence="17">ANC 4466</strain>
    </source>
</reference>
<feature type="domain" description="TonB-dependent receptor-like beta-barrel" evidence="14">
    <location>
        <begin position="231"/>
        <end position="667"/>
    </location>
</feature>
<gene>
    <name evidence="16" type="ORF">SAMN05421731_10978</name>
</gene>
<evidence type="ECO:0000256" key="7">
    <source>
        <dbReference type="ARBA" id="ARBA00023077"/>
    </source>
</evidence>
<evidence type="ECO:0000313" key="16">
    <source>
        <dbReference type="EMBL" id="SNX46246.1"/>
    </source>
</evidence>
<feature type="domain" description="TonB-dependent receptor plug" evidence="15">
    <location>
        <begin position="50"/>
        <end position="161"/>
    </location>
</feature>
<dbReference type="GO" id="GO:0015344">
    <property type="term" value="F:siderophore uptake transmembrane transporter activity"/>
    <property type="evidence" value="ECO:0007669"/>
    <property type="project" value="TreeGrafter"/>
</dbReference>
<name>A0A240ECH0_9GAMM</name>
<dbReference type="InterPro" id="IPR000531">
    <property type="entry name" value="Beta-barrel_TonB"/>
</dbReference>
<keyword evidence="16" id="KW-0675">Receptor</keyword>
<dbReference type="PROSITE" id="PS52016">
    <property type="entry name" value="TONB_DEPENDENT_REC_3"/>
    <property type="match status" value="1"/>
</dbReference>
<evidence type="ECO:0000313" key="17">
    <source>
        <dbReference type="Proteomes" id="UP000219042"/>
    </source>
</evidence>
<keyword evidence="6" id="KW-0406">Ion transport</keyword>
<keyword evidence="3 10" id="KW-1134">Transmembrane beta strand</keyword>
<dbReference type="Proteomes" id="UP000219042">
    <property type="component" value="Unassembled WGS sequence"/>
</dbReference>
<dbReference type="PANTHER" id="PTHR30069:SF53">
    <property type="entry name" value="COLICIN I RECEPTOR-RELATED"/>
    <property type="match status" value="1"/>
</dbReference>
<evidence type="ECO:0000256" key="3">
    <source>
        <dbReference type="ARBA" id="ARBA00022452"/>
    </source>
</evidence>
<organism evidence="16 17">
    <name type="scientific">Acinetobacter puyangensis</name>
    <dbReference type="NCBI Taxonomy" id="1096779"/>
    <lineage>
        <taxon>Bacteria</taxon>
        <taxon>Pseudomonadati</taxon>
        <taxon>Pseudomonadota</taxon>
        <taxon>Gammaproteobacteria</taxon>
        <taxon>Moraxellales</taxon>
        <taxon>Moraxellaceae</taxon>
        <taxon>Acinetobacter</taxon>
    </lineage>
</organism>
<dbReference type="OrthoDB" id="9764669at2"/>
<keyword evidence="4 10" id="KW-0812">Transmembrane</keyword>
<dbReference type="InterPro" id="IPR012910">
    <property type="entry name" value="Plug_dom"/>
</dbReference>
<evidence type="ECO:0000256" key="10">
    <source>
        <dbReference type="PROSITE-ProRule" id="PRU01360"/>
    </source>
</evidence>